<keyword evidence="4" id="KW-0138">CF(0)</keyword>
<feature type="transmembrane region" description="Helical" evidence="12">
    <location>
        <begin position="20"/>
        <end position="46"/>
    </location>
</feature>
<keyword evidence="3" id="KW-0813">Transport</keyword>
<dbReference type="GO" id="GO:0005743">
    <property type="term" value="C:mitochondrial inner membrane"/>
    <property type="evidence" value="ECO:0007669"/>
    <property type="project" value="UniProtKB-SubCell"/>
</dbReference>
<evidence type="ECO:0000256" key="8">
    <source>
        <dbReference type="ARBA" id="ARBA00023065"/>
    </source>
</evidence>
<sequence length="222" mass="25018">MMVNLFSVFDPTSYFGLSINWIIMLIVFMLVPMSYYLIDSGFFLMFKSMFLGVSKVFKEVSFPNYVALNFVCVMTFIYLVLSNLMGLFPFVFTSTAHLYITLGMGLVMWMSFFLMGWIKGFSISAAHLVPNGSPLLLAPMMVLIESVSHLIRPFTLSVRLAANMMAGHLIIGLLSSVSLYSMLGFSMSLLFQSMLLVLEFGVAIIQGFVFSILLLLYALEYY</sequence>
<dbReference type="AlphaFoldDB" id="A0A7U0M8D2"/>
<evidence type="ECO:0000256" key="1">
    <source>
        <dbReference type="ARBA" id="ARBA00004141"/>
    </source>
</evidence>
<keyword evidence="8" id="KW-0406">Ion transport</keyword>
<evidence type="ECO:0000256" key="11">
    <source>
        <dbReference type="RuleBase" id="RU004450"/>
    </source>
</evidence>
<keyword evidence="5 12" id="KW-0812">Transmembrane</keyword>
<dbReference type="CDD" id="cd00310">
    <property type="entry name" value="ATP-synt_Fo_a_6"/>
    <property type="match status" value="1"/>
</dbReference>
<organism evidence="13">
    <name type="scientific">Phanuelus gladstone</name>
    <dbReference type="NCBI Taxonomy" id="2059714"/>
    <lineage>
        <taxon>Eukaryota</taxon>
        <taxon>Metazoa</taxon>
        <taxon>Ecdysozoa</taxon>
        <taxon>Arthropoda</taxon>
        <taxon>Chelicerata</taxon>
        <taxon>Arachnida</taxon>
        <taxon>Araneae</taxon>
        <taxon>Araneomorphae</taxon>
        <taxon>Entelegynae</taxon>
        <taxon>Dionycha</taxon>
        <taxon>Salticidae</taxon>
        <taxon>Salticinae</taxon>
        <taxon>Salticoida</taxon>
        <taxon>Aelurillini</taxon>
        <taxon>Phanuelus</taxon>
    </lineage>
</organism>
<evidence type="ECO:0000256" key="2">
    <source>
        <dbReference type="ARBA" id="ARBA00006810"/>
    </source>
</evidence>
<dbReference type="Gene3D" id="1.20.120.220">
    <property type="entry name" value="ATP synthase, F0 complex, subunit A"/>
    <property type="match status" value="1"/>
</dbReference>
<keyword evidence="10" id="KW-0066">ATP synthesis</keyword>
<evidence type="ECO:0000256" key="4">
    <source>
        <dbReference type="ARBA" id="ARBA00022547"/>
    </source>
</evidence>
<dbReference type="PANTHER" id="PTHR11410">
    <property type="entry name" value="ATP SYNTHASE SUBUNIT A"/>
    <property type="match status" value="1"/>
</dbReference>
<evidence type="ECO:0000256" key="12">
    <source>
        <dbReference type="SAM" id="Phobius"/>
    </source>
</evidence>
<gene>
    <name evidence="13" type="primary">atp6</name>
</gene>
<reference evidence="13" key="1">
    <citation type="submission" date="2020-07" db="EMBL/GenBank/DDBJ databases">
        <title>The Complete Mitochondrial Genome of the Endemic Jumping Spider Phanuelus gladstone.</title>
        <authorList>
            <person name="Manu Thomas M."/>
            <person name="Chitra M."/>
            <person name="Caleb J.T.D."/>
            <person name="Soreiphy M."/>
        </authorList>
    </citation>
    <scope>NUCLEOTIDE SEQUENCE</scope>
</reference>
<evidence type="ECO:0000256" key="7">
    <source>
        <dbReference type="ARBA" id="ARBA00022989"/>
    </source>
</evidence>
<keyword evidence="9 12" id="KW-0472">Membrane</keyword>
<dbReference type="RefSeq" id="YP_010154933.1">
    <property type="nucleotide sequence ID" value="NC_057201.1"/>
</dbReference>
<dbReference type="NCBIfam" id="TIGR01131">
    <property type="entry name" value="ATP_synt_6_or_A"/>
    <property type="match status" value="1"/>
</dbReference>
<feature type="transmembrane region" description="Helical" evidence="12">
    <location>
        <begin position="164"/>
        <end position="183"/>
    </location>
</feature>
<dbReference type="InterPro" id="IPR035908">
    <property type="entry name" value="F0_ATP_A_sf"/>
</dbReference>
<keyword evidence="7 12" id="KW-1133">Transmembrane helix</keyword>
<dbReference type="InterPro" id="IPR045083">
    <property type="entry name" value="ATP_synth_F0_asu_bact/mt"/>
</dbReference>
<dbReference type="InterPro" id="IPR023011">
    <property type="entry name" value="ATP_synth_F0_asu_AS"/>
</dbReference>
<evidence type="ECO:0000256" key="3">
    <source>
        <dbReference type="ARBA" id="ARBA00022448"/>
    </source>
</evidence>
<comment type="similarity">
    <text evidence="2">Belongs to the ATPase A chain family.</text>
</comment>
<dbReference type="InterPro" id="IPR000568">
    <property type="entry name" value="ATP_synth_F0_asu"/>
</dbReference>
<evidence type="ECO:0000256" key="9">
    <source>
        <dbReference type="ARBA" id="ARBA00023136"/>
    </source>
</evidence>
<feature type="transmembrane region" description="Helical" evidence="12">
    <location>
        <begin position="98"/>
        <end position="118"/>
    </location>
</feature>
<dbReference type="GeneID" id="67157825"/>
<evidence type="ECO:0000256" key="10">
    <source>
        <dbReference type="ARBA" id="ARBA00023310"/>
    </source>
</evidence>
<dbReference type="GO" id="GO:0045259">
    <property type="term" value="C:proton-transporting ATP synthase complex"/>
    <property type="evidence" value="ECO:0007669"/>
    <property type="project" value="UniProtKB-KW"/>
</dbReference>
<keyword evidence="13" id="KW-0496">Mitochondrion</keyword>
<dbReference type="GO" id="GO:0046933">
    <property type="term" value="F:proton-transporting ATP synthase activity, rotational mechanism"/>
    <property type="evidence" value="ECO:0007669"/>
    <property type="project" value="TreeGrafter"/>
</dbReference>
<accession>A0A7U0M8D2</accession>
<evidence type="ECO:0000313" key="13">
    <source>
        <dbReference type="EMBL" id="QQX28276.1"/>
    </source>
</evidence>
<protein>
    <recommendedName>
        <fullName evidence="11">ATP synthase subunit a</fullName>
    </recommendedName>
</protein>
<dbReference type="PRINTS" id="PR00123">
    <property type="entry name" value="ATPASEA"/>
</dbReference>
<dbReference type="PROSITE" id="PS00449">
    <property type="entry name" value="ATPASE_A"/>
    <property type="match status" value="1"/>
</dbReference>
<evidence type="ECO:0000256" key="5">
    <source>
        <dbReference type="ARBA" id="ARBA00022692"/>
    </source>
</evidence>
<feature type="transmembrane region" description="Helical" evidence="12">
    <location>
        <begin position="195"/>
        <end position="219"/>
    </location>
</feature>
<dbReference type="EMBL" id="MT773150">
    <property type="protein sequence ID" value="QQX28276.1"/>
    <property type="molecule type" value="Genomic_DNA"/>
</dbReference>
<keyword evidence="6" id="KW-0375">Hydrogen ion transport</keyword>
<dbReference type="Pfam" id="PF00119">
    <property type="entry name" value="ATP-synt_A"/>
    <property type="match status" value="1"/>
</dbReference>
<feature type="transmembrane region" description="Helical" evidence="12">
    <location>
        <begin position="66"/>
        <end position="92"/>
    </location>
</feature>
<proteinExistence type="inferred from homology"/>
<dbReference type="SUPFAM" id="SSF81336">
    <property type="entry name" value="F1F0 ATP synthase subunit A"/>
    <property type="match status" value="1"/>
</dbReference>
<name>A0A7U0M8D2_9ARAC</name>
<evidence type="ECO:0000256" key="6">
    <source>
        <dbReference type="ARBA" id="ARBA00022781"/>
    </source>
</evidence>
<geneLocation type="mitochondrion" evidence="13"/>
<comment type="subcellular location">
    <subcellularLocation>
        <location evidence="1">Membrane</location>
        <topology evidence="1">Multi-pass membrane protein</topology>
    </subcellularLocation>
    <subcellularLocation>
        <location evidence="11">Mitochondrion inner membrane</location>
        <topology evidence="11">Multi-pass membrane protein</topology>
    </subcellularLocation>
</comment>
<dbReference type="PANTHER" id="PTHR11410:SF0">
    <property type="entry name" value="ATP SYNTHASE SUBUNIT A"/>
    <property type="match status" value="1"/>
</dbReference>